<organism evidence="4 5">
    <name type="scientific">Proteiniclasticum ruminis</name>
    <dbReference type="NCBI Taxonomy" id="398199"/>
    <lineage>
        <taxon>Bacteria</taxon>
        <taxon>Bacillati</taxon>
        <taxon>Bacillota</taxon>
        <taxon>Clostridia</taxon>
        <taxon>Eubacteriales</taxon>
        <taxon>Clostridiaceae</taxon>
        <taxon>Proteiniclasticum</taxon>
    </lineage>
</organism>
<reference evidence="4 5" key="1">
    <citation type="submission" date="2016-10" db="EMBL/GenBank/DDBJ databases">
        <authorList>
            <person name="de Groot N.N."/>
        </authorList>
    </citation>
    <scope>NUCLEOTIDE SEQUENCE [LARGE SCALE GENOMIC DNA]</scope>
    <source>
        <strain evidence="4 5">ML2</strain>
    </source>
</reference>
<protein>
    <submittedName>
        <fullName evidence="4">CTP:phosphocholine cytidylyltransferase</fullName>
    </submittedName>
</protein>
<evidence type="ECO:0000313" key="5">
    <source>
        <dbReference type="Proteomes" id="UP000181899"/>
    </source>
</evidence>
<dbReference type="Gene3D" id="3.90.550.10">
    <property type="entry name" value="Spore Coat Polysaccharide Biosynthesis Protein SpsA, Chain A"/>
    <property type="match status" value="1"/>
</dbReference>
<dbReference type="CDD" id="cd02523">
    <property type="entry name" value="PC_cytidylyltransferase"/>
    <property type="match status" value="1"/>
</dbReference>
<dbReference type="RefSeq" id="WP_143093545.1">
    <property type="nucleotide sequence ID" value="NZ_FOVK01000002.1"/>
</dbReference>
<keyword evidence="5" id="KW-1185">Reference proteome</keyword>
<dbReference type="PANTHER" id="PTHR43584:SF5">
    <property type="entry name" value="PROTEIN LICC"/>
    <property type="match status" value="1"/>
</dbReference>
<dbReference type="InterPro" id="IPR029044">
    <property type="entry name" value="Nucleotide-diphossugar_trans"/>
</dbReference>
<gene>
    <name evidence="4" type="ORF">SAMN04488695_102324</name>
</gene>
<dbReference type="OrthoDB" id="9803871at2"/>
<sequence>MMISRNAVILAAGFSSRFAPLSYETPKGLLEVKGEILIERQIRQLKEAGIEDITVIVGYKAELFSYLQEKFNVKIILNDEYHIKNNLSSLMKAKDILGDTFICSADNYFSENAFLEYTDYGYYSAVYQSGETDEWCIGTDEEGYIKEVTIGGQDAFVMIGHAYFNREFSEQLIPLMEEAYQREDSSGMLWEHLYIKHLDQLKLKIKKYDERVIKEFDSLEELQAFDETYLFDTRSEIMSKISQELNCAQSEISSILPLSSMGQVEGFRFSVCGQSYRYDYITGEIRRECYE</sequence>
<dbReference type="SUPFAM" id="SSF53448">
    <property type="entry name" value="Nucleotide-diphospho-sugar transferases"/>
    <property type="match status" value="1"/>
</dbReference>
<accession>A0A1I5A518</accession>
<evidence type="ECO:0000256" key="2">
    <source>
        <dbReference type="ARBA" id="ARBA00022695"/>
    </source>
</evidence>
<proteinExistence type="predicted"/>
<dbReference type="AlphaFoldDB" id="A0A1I5A518"/>
<dbReference type="EMBL" id="FOVK01000002">
    <property type="protein sequence ID" value="SFN57517.1"/>
    <property type="molecule type" value="Genomic_DNA"/>
</dbReference>
<dbReference type="PANTHER" id="PTHR43584">
    <property type="entry name" value="NUCLEOTIDYL TRANSFERASE"/>
    <property type="match status" value="1"/>
</dbReference>
<evidence type="ECO:0000313" key="4">
    <source>
        <dbReference type="EMBL" id="SFN57517.1"/>
    </source>
</evidence>
<dbReference type="Proteomes" id="UP000181899">
    <property type="component" value="Unassembled WGS sequence"/>
</dbReference>
<keyword evidence="1 4" id="KW-0808">Transferase</keyword>
<dbReference type="InterPro" id="IPR025877">
    <property type="entry name" value="MobA-like_NTP_Trfase"/>
</dbReference>
<dbReference type="Pfam" id="PF12804">
    <property type="entry name" value="NTP_transf_3"/>
    <property type="match status" value="1"/>
</dbReference>
<name>A0A1I5A518_9CLOT</name>
<dbReference type="InterPro" id="IPR050065">
    <property type="entry name" value="GlmU-like"/>
</dbReference>
<evidence type="ECO:0000256" key="1">
    <source>
        <dbReference type="ARBA" id="ARBA00022679"/>
    </source>
</evidence>
<dbReference type="GO" id="GO:0016779">
    <property type="term" value="F:nucleotidyltransferase activity"/>
    <property type="evidence" value="ECO:0007669"/>
    <property type="project" value="UniProtKB-KW"/>
</dbReference>
<feature type="domain" description="MobA-like NTP transferase" evidence="3">
    <location>
        <begin position="7"/>
        <end position="109"/>
    </location>
</feature>
<evidence type="ECO:0000259" key="3">
    <source>
        <dbReference type="Pfam" id="PF12804"/>
    </source>
</evidence>
<keyword evidence="2 4" id="KW-0548">Nucleotidyltransferase</keyword>